<keyword evidence="2" id="KW-0272">Extracellular matrix</keyword>
<comment type="PTM">
    <text evidence="2">Proteolytically cleaved before the transmembrane segment to yield the secreted ectodomain incorporated in the zona pellucida.</text>
</comment>
<dbReference type="GO" id="GO:0007339">
    <property type="term" value="P:binding of sperm to zona pellucida"/>
    <property type="evidence" value="ECO:0007669"/>
    <property type="project" value="UniProtKB-UniRule"/>
</dbReference>
<dbReference type="GO" id="GO:0035805">
    <property type="term" value="C:egg coat"/>
    <property type="evidence" value="ECO:0007669"/>
    <property type="project" value="UniProtKB-SubCell"/>
</dbReference>
<evidence type="ECO:0000259" key="3">
    <source>
        <dbReference type="PROSITE" id="PS51034"/>
    </source>
</evidence>
<dbReference type="GO" id="GO:2000344">
    <property type="term" value="P:positive regulation of acrosome reaction"/>
    <property type="evidence" value="ECO:0007669"/>
    <property type="project" value="UniProtKB-UniRule"/>
</dbReference>
<dbReference type="InterPro" id="IPR042235">
    <property type="entry name" value="ZP-C_dom"/>
</dbReference>
<dbReference type="Gene3D" id="2.60.40.4100">
    <property type="entry name" value="Zona pellucida, ZP-C domain"/>
    <property type="match status" value="1"/>
</dbReference>
<sequence length="338" mass="36980">MKLAMVATALLLTFSVARAIRYLKEGPVVDAEGRQYKSPPLRVEEKGLGEPATSAAVRVHCTDTSVMVVVKANLFKTGRLSSPGELFLGEALDPRCQAAAATNGEYVIMAELQDCGSTLTASKDSMIYSNKLVFSPTYGTPPVSRNAQQGLTSSAPTQHHTFALQLMTADDWLRERASKVFHLGETLHLQAYYAAPDSGQRRVFIDSCVATLSPDPGSVPRYYFIENHGCLVDTKQGGLNSQFQLRRMDHALRLKLEVFLFNGDSRNSIFITCQLKATSKTWGSGLINKACNYERSRWKNLDGNDDVCQCCDGTCSQVSESLTCGSVSVGPLTVYPRK</sequence>
<evidence type="ECO:0000313" key="4">
    <source>
        <dbReference type="EMBL" id="TNM97300.1"/>
    </source>
</evidence>
<feature type="domain" description="ZP" evidence="3">
    <location>
        <begin position="60"/>
        <end position="298"/>
    </location>
</feature>
<comment type="function">
    <text evidence="2">Component of the zona pellucida, an extracellular matrix surrounding oocytes which mediates sperm binding, induction of the acrosome reaction and prevents post-fertilization polyspermy. The zona pellucida is composed of 3 to 4 glycoproteins, ZP1, ZP2, ZP3, and ZP4. ZP3 is essential for sperm binding and zona matrix formation.</text>
</comment>
<dbReference type="InterPro" id="IPR055355">
    <property type="entry name" value="ZP-C"/>
</dbReference>
<comment type="subcellular location">
    <subcellularLocation>
        <location evidence="2">Zona pellucida</location>
    </subcellularLocation>
    <subcellularLocation>
        <location evidence="2">Cell membrane</location>
        <topology evidence="2">Single-pass type I membrane protein</topology>
    </subcellularLocation>
</comment>
<dbReference type="EMBL" id="SWLE01000008">
    <property type="protein sequence ID" value="TNM97300.1"/>
    <property type="molecule type" value="Genomic_DNA"/>
</dbReference>
<keyword evidence="5" id="KW-1185">Reference proteome</keyword>
<dbReference type="Pfam" id="PF23344">
    <property type="entry name" value="ZP-N"/>
    <property type="match status" value="1"/>
</dbReference>
<keyword evidence="1 2" id="KW-1015">Disulfide bond</keyword>
<gene>
    <name evidence="4" type="ORF">fugu_015456</name>
</gene>
<dbReference type="Pfam" id="PF00100">
    <property type="entry name" value="Zona_pellucida"/>
    <property type="match status" value="1"/>
</dbReference>
<dbReference type="AlphaFoldDB" id="A0A4Z2C0T9"/>
<accession>A0A4Z2C0T9</accession>
<dbReference type="GO" id="GO:0035803">
    <property type="term" value="P:egg coat formation"/>
    <property type="evidence" value="ECO:0007669"/>
    <property type="project" value="UniProtKB-UniRule"/>
</dbReference>
<evidence type="ECO:0000256" key="2">
    <source>
        <dbReference type="RuleBase" id="RU367066"/>
    </source>
</evidence>
<keyword evidence="2" id="KW-1003">Cell membrane</keyword>
<dbReference type="Proteomes" id="UP000516260">
    <property type="component" value="Chromosome 16"/>
</dbReference>
<proteinExistence type="inferred from homology"/>
<feature type="signal peptide" evidence="2">
    <location>
        <begin position="1"/>
        <end position="19"/>
    </location>
</feature>
<keyword evidence="2" id="KW-0964">Secreted</keyword>
<evidence type="ECO:0000256" key="1">
    <source>
        <dbReference type="ARBA" id="ARBA00023157"/>
    </source>
</evidence>
<keyword evidence="2" id="KW-0472">Membrane</keyword>
<protein>
    <recommendedName>
        <fullName evidence="2">Zona pellucida sperm-binding protein 3</fullName>
    </recommendedName>
</protein>
<dbReference type="GO" id="GO:0032190">
    <property type="term" value="F:acrosin binding"/>
    <property type="evidence" value="ECO:0007669"/>
    <property type="project" value="TreeGrafter"/>
</dbReference>
<dbReference type="FunFam" id="2.60.40.4100:FF:000002">
    <property type="entry name" value="Zona pellucida sperm-binding protein 3"/>
    <property type="match status" value="1"/>
</dbReference>
<keyword evidence="2" id="KW-0165">Cleavage on pair of basic residues</keyword>
<dbReference type="GO" id="GO:0035804">
    <property type="term" value="F:structural constituent of egg coat"/>
    <property type="evidence" value="ECO:0007669"/>
    <property type="project" value="UniProtKB-UniRule"/>
</dbReference>
<feature type="chain" id="PRO_5025717804" description="Zona pellucida sperm-binding protein 3" evidence="2">
    <location>
        <begin position="20"/>
        <end position="338"/>
    </location>
</feature>
<dbReference type="PANTHER" id="PTHR11576">
    <property type="entry name" value="ZONA PELLUCIDA SPERM-BINDING PROTEIN 3"/>
    <property type="match status" value="1"/>
</dbReference>
<organism evidence="4 5">
    <name type="scientific">Takifugu bimaculatus</name>
    <dbReference type="NCBI Taxonomy" id="433685"/>
    <lineage>
        <taxon>Eukaryota</taxon>
        <taxon>Metazoa</taxon>
        <taxon>Chordata</taxon>
        <taxon>Craniata</taxon>
        <taxon>Vertebrata</taxon>
        <taxon>Euteleostomi</taxon>
        <taxon>Actinopterygii</taxon>
        <taxon>Neopterygii</taxon>
        <taxon>Teleostei</taxon>
        <taxon>Neoteleostei</taxon>
        <taxon>Acanthomorphata</taxon>
        <taxon>Eupercaria</taxon>
        <taxon>Tetraodontiformes</taxon>
        <taxon>Tetradontoidea</taxon>
        <taxon>Tetraodontidae</taxon>
        <taxon>Takifugu</taxon>
    </lineage>
</organism>
<evidence type="ECO:0000313" key="5">
    <source>
        <dbReference type="Proteomes" id="UP000516260"/>
    </source>
</evidence>
<dbReference type="InterPro" id="IPR055356">
    <property type="entry name" value="ZP-N"/>
</dbReference>
<keyword evidence="2" id="KW-0732">Signal</keyword>
<dbReference type="InterPro" id="IPR001507">
    <property type="entry name" value="ZP_dom"/>
</dbReference>
<dbReference type="PANTHER" id="PTHR11576:SF2">
    <property type="entry name" value="ZONA PELLUCIDA SPERM-BINDING PROTEIN 3"/>
    <property type="match status" value="1"/>
</dbReference>
<dbReference type="GO" id="GO:0005886">
    <property type="term" value="C:plasma membrane"/>
    <property type="evidence" value="ECO:0007669"/>
    <property type="project" value="UniProtKB-SubCell"/>
</dbReference>
<dbReference type="SMART" id="SM00241">
    <property type="entry name" value="ZP"/>
    <property type="match status" value="1"/>
</dbReference>
<comment type="domain">
    <text evidence="2">The ZP domain is involved in the polymerization of the ZP proteins to form the zona pellucida.</text>
</comment>
<comment type="similarity">
    <text evidence="2">Belongs to the ZP domain family. ZPC subfamily.</text>
</comment>
<comment type="caution">
    <text evidence="4">The sequence shown here is derived from an EMBL/GenBank/DDBJ whole genome shotgun (WGS) entry which is preliminary data.</text>
</comment>
<name>A0A4Z2C0T9_9TELE</name>
<dbReference type="Gene3D" id="2.60.40.3210">
    <property type="entry name" value="Zona pellucida, ZP-N domain"/>
    <property type="match status" value="1"/>
</dbReference>
<dbReference type="PROSITE" id="PS51034">
    <property type="entry name" value="ZP_2"/>
    <property type="match status" value="1"/>
</dbReference>
<reference evidence="4 5" key="1">
    <citation type="submission" date="2019-04" db="EMBL/GenBank/DDBJ databases">
        <title>The sequence and de novo assembly of Takifugu bimaculatus genome using PacBio and Hi-C technologies.</title>
        <authorList>
            <person name="Xu P."/>
            <person name="Liu B."/>
            <person name="Zhou Z."/>
        </authorList>
    </citation>
    <scope>NUCLEOTIDE SEQUENCE [LARGE SCALE GENOMIC DNA]</scope>
    <source>
        <strain evidence="4">TB-2018</strain>
        <tissue evidence="4">Muscle</tissue>
    </source>
</reference>